<keyword evidence="3 7" id="KW-0067">ATP-binding</keyword>
<dbReference type="GO" id="GO:0009524">
    <property type="term" value="C:phragmoplast"/>
    <property type="evidence" value="ECO:0007669"/>
    <property type="project" value="UniProtKB-ARBA"/>
</dbReference>
<evidence type="ECO:0000256" key="7">
    <source>
        <dbReference type="PROSITE-ProRule" id="PRU00283"/>
    </source>
</evidence>
<dbReference type="Pfam" id="PF00225">
    <property type="entry name" value="Kinesin"/>
    <property type="match status" value="1"/>
</dbReference>
<evidence type="ECO:0000256" key="9">
    <source>
        <dbReference type="SAM" id="MobiDB-lite"/>
    </source>
</evidence>
<dbReference type="SUPFAM" id="SSF52540">
    <property type="entry name" value="P-loop containing nucleoside triphosphate hydrolases"/>
    <property type="match status" value="1"/>
</dbReference>
<proteinExistence type="inferred from homology"/>
<comment type="caution">
    <text evidence="11">The sequence shown here is derived from an EMBL/GenBank/DDBJ whole genome shotgun (WGS) entry which is preliminary data.</text>
</comment>
<dbReference type="PANTHER" id="PTHR37739:SF16">
    <property type="entry name" value="KINESIN-LIKE PROTEIN"/>
    <property type="match status" value="1"/>
</dbReference>
<comment type="similarity">
    <text evidence="6">Belongs to the TRAFAC class myosin-kinesin ATPase superfamily. Kinesin family. KIN-12 subfamily.</text>
</comment>
<dbReference type="GO" id="GO:0005874">
    <property type="term" value="C:microtubule"/>
    <property type="evidence" value="ECO:0007669"/>
    <property type="project" value="UniProtKB-KW"/>
</dbReference>
<protein>
    <recommendedName>
        <fullName evidence="10">Kinesin motor domain-containing protein</fullName>
    </recommendedName>
</protein>
<dbReference type="InterPro" id="IPR027417">
    <property type="entry name" value="P-loop_NTPase"/>
</dbReference>
<dbReference type="Gene3D" id="3.40.850.10">
    <property type="entry name" value="Kinesin motor domain"/>
    <property type="match status" value="1"/>
</dbReference>
<evidence type="ECO:0000256" key="2">
    <source>
        <dbReference type="ARBA" id="ARBA00022741"/>
    </source>
</evidence>
<feature type="compositionally biased region" description="Polar residues" evidence="9">
    <location>
        <begin position="517"/>
        <end position="526"/>
    </location>
</feature>
<dbReference type="PANTHER" id="PTHR37739">
    <property type="entry name" value="KINESIN-LIKE PROTEIN KIN-12D"/>
    <property type="match status" value="1"/>
</dbReference>
<evidence type="ECO:0000256" key="8">
    <source>
        <dbReference type="SAM" id="Coils"/>
    </source>
</evidence>
<keyword evidence="5 7" id="KW-0505">Motor protein</keyword>
<dbReference type="GO" id="GO:0008017">
    <property type="term" value="F:microtubule binding"/>
    <property type="evidence" value="ECO:0007669"/>
    <property type="project" value="InterPro"/>
</dbReference>
<evidence type="ECO:0000259" key="10">
    <source>
        <dbReference type="PROSITE" id="PS50067"/>
    </source>
</evidence>
<feature type="binding site" evidence="7">
    <location>
        <begin position="122"/>
        <end position="129"/>
    </location>
    <ligand>
        <name>ATP</name>
        <dbReference type="ChEBI" id="CHEBI:30616"/>
    </ligand>
</feature>
<dbReference type="EMBL" id="JBBNAG010000005">
    <property type="protein sequence ID" value="KAK9133019.1"/>
    <property type="molecule type" value="Genomic_DNA"/>
</dbReference>
<dbReference type="PROSITE" id="PS50067">
    <property type="entry name" value="KINESIN_MOTOR_2"/>
    <property type="match status" value="1"/>
</dbReference>
<reference evidence="11 12" key="1">
    <citation type="submission" date="2024-01" db="EMBL/GenBank/DDBJ databases">
        <title>Genome assemblies of Stephania.</title>
        <authorList>
            <person name="Yang L."/>
        </authorList>
    </citation>
    <scope>NUCLEOTIDE SEQUENCE [LARGE SCALE GENOMIC DNA]</scope>
    <source>
        <strain evidence="11">JXDWG</strain>
        <tissue evidence="11">Leaf</tissue>
    </source>
</reference>
<dbReference type="SMART" id="SM00129">
    <property type="entry name" value="KISc"/>
    <property type="match status" value="1"/>
</dbReference>
<evidence type="ECO:0000256" key="1">
    <source>
        <dbReference type="ARBA" id="ARBA00022701"/>
    </source>
</evidence>
<dbReference type="InterPro" id="IPR036961">
    <property type="entry name" value="Kinesin_motor_dom_sf"/>
</dbReference>
<evidence type="ECO:0000256" key="6">
    <source>
        <dbReference type="ARBA" id="ARBA00034488"/>
    </source>
</evidence>
<evidence type="ECO:0000256" key="3">
    <source>
        <dbReference type="ARBA" id="ARBA00022840"/>
    </source>
</evidence>
<evidence type="ECO:0000256" key="4">
    <source>
        <dbReference type="ARBA" id="ARBA00023054"/>
    </source>
</evidence>
<dbReference type="FunFam" id="3.40.850.10:FF:000052">
    <property type="entry name" value="Kinesin-like protein KIN-12F"/>
    <property type="match status" value="1"/>
</dbReference>
<dbReference type="InterPro" id="IPR044986">
    <property type="entry name" value="KIF15/KIN-12"/>
</dbReference>
<keyword evidence="1" id="KW-0493">Microtubule</keyword>
<dbReference type="Proteomes" id="UP001419268">
    <property type="component" value="Unassembled WGS sequence"/>
</dbReference>
<keyword evidence="4 8" id="KW-0175">Coiled coil</keyword>
<organism evidence="11 12">
    <name type="scientific">Stephania cephalantha</name>
    <dbReference type="NCBI Taxonomy" id="152367"/>
    <lineage>
        <taxon>Eukaryota</taxon>
        <taxon>Viridiplantae</taxon>
        <taxon>Streptophyta</taxon>
        <taxon>Embryophyta</taxon>
        <taxon>Tracheophyta</taxon>
        <taxon>Spermatophyta</taxon>
        <taxon>Magnoliopsida</taxon>
        <taxon>Ranunculales</taxon>
        <taxon>Menispermaceae</taxon>
        <taxon>Menispermoideae</taxon>
        <taxon>Cissampelideae</taxon>
        <taxon>Stephania</taxon>
    </lineage>
</organism>
<keyword evidence="12" id="KW-1185">Reference proteome</keyword>
<dbReference type="PRINTS" id="PR00380">
    <property type="entry name" value="KINESINHEAVY"/>
</dbReference>
<name>A0AAP0JFB7_9MAGN</name>
<feature type="domain" description="Kinesin motor" evidence="10">
    <location>
        <begin position="47"/>
        <end position="397"/>
    </location>
</feature>
<gene>
    <name evidence="11" type="ORF">Scep_012547</name>
</gene>
<evidence type="ECO:0000256" key="5">
    <source>
        <dbReference type="ARBA" id="ARBA00023175"/>
    </source>
</evidence>
<dbReference type="GO" id="GO:0005524">
    <property type="term" value="F:ATP binding"/>
    <property type="evidence" value="ECO:0007669"/>
    <property type="project" value="UniProtKB-UniRule"/>
</dbReference>
<feature type="region of interest" description="Disordered" evidence="9">
    <location>
        <begin position="516"/>
        <end position="554"/>
    </location>
</feature>
<feature type="coiled-coil region" evidence="8">
    <location>
        <begin position="404"/>
        <end position="431"/>
    </location>
</feature>
<evidence type="ECO:0000313" key="11">
    <source>
        <dbReference type="EMBL" id="KAK9133019.1"/>
    </source>
</evidence>
<feature type="compositionally biased region" description="Basic and acidic residues" evidence="9">
    <location>
        <begin position="532"/>
        <end position="554"/>
    </location>
</feature>
<sequence>MKLSGDYNETRILGGPLVKKKPSLSNVTAELDCGQDQSAVVAPSDPSVKVVVRIRPASWRERGQDRTVRKVSVNSLSVGERSFGFDSVVDTSSTQEDIFQLVGVPLVKNSLAGFNTSILAYGQTGSGKTYTMWGPPSAMLEGHSASSNQGIVPRIFHMLFEEFDREQQNSDGKQINFQCRCSFLEIYNGQIGDLLDPTQRNLQINDDTKNVLFVENLTEEYVNNYDDVTQVLVKGLSNRKVGATSVNSKSSRSHIIFNFVVESWCKCVDAHLVLQNDLQGNSSKSISRSKISRISLIDLAGSDRNKLDDANKQCAKESKSVKKSLSQLGHLVRILGENKQSRGPKDMPYQSSCLTHLLQESLGGNAKLSVICAISPVEKCLSETLSTLRFGLRVKAIQNTPVINEITEDDVNDLSDQIRQLKEELIKSKSVGYRPVIATSGYFKGQNARESLNHLRLSLNRSLILPKIDNDSDEEINVDEDDVKNLCTQLDKLDNSCETNSKDSSIEQDFFEEISDADTTSENNYGESPCVEENKIKENHLDNPERKSPHEENVKSVTEIPISSDPMSTKASDHIRASLRSSRIYSSQSESLAASLHKGLQIIDHHQRNSASNKASVSFSFEHLALGPCQEIEETDASIQTIGEEKGHTEEQKITFLCASCKRAGFSGSDQVNDSLNKWIVPVDKARASNQISKVEQYKHEREQNSAQEIRKLDNGISVAAIVPFRDLENQKESLLEENKSRACKSSLWMANDLQELQDGTDHKCKSMTYDLSERDALLKEINNLKSKLQSNDASLNASRKSCNYFSSLNKGDEELEKERQRWTEMESQWISLTEELRIDLESNRRCAENAAMELELEKKVTSELDDAISRAVHGHARFVEHYADLQEKYDELLSKHRKINEWISEVKAAATKAGAKGNGSRFAKAFAAELSASRAQKEKEREYLKKENKSLKVQLRDTAEAVHAAGELLVRLREAEEAVAIAEENFMQSQTENEKLRKQMEKQKRKHQMEMVTMKQYLAESRLPESALRPVDWQEEHRADNAAPLLDDDQAWKAEFGSLYQDRY</sequence>
<dbReference type="GO" id="GO:0003777">
    <property type="term" value="F:microtubule motor activity"/>
    <property type="evidence" value="ECO:0007669"/>
    <property type="project" value="InterPro"/>
</dbReference>
<dbReference type="GO" id="GO:0007018">
    <property type="term" value="P:microtubule-based movement"/>
    <property type="evidence" value="ECO:0007669"/>
    <property type="project" value="InterPro"/>
</dbReference>
<keyword evidence="2 7" id="KW-0547">Nucleotide-binding</keyword>
<dbReference type="InterPro" id="IPR001752">
    <property type="entry name" value="Kinesin_motor_dom"/>
</dbReference>
<feature type="coiled-coil region" evidence="8">
    <location>
        <begin position="928"/>
        <end position="1007"/>
    </location>
</feature>
<accession>A0AAP0JFB7</accession>
<dbReference type="AlphaFoldDB" id="A0AAP0JFB7"/>
<evidence type="ECO:0000313" key="12">
    <source>
        <dbReference type="Proteomes" id="UP001419268"/>
    </source>
</evidence>